<dbReference type="NCBIfam" id="TIGR00229">
    <property type="entry name" value="sensory_box"/>
    <property type="match status" value="1"/>
</dbReference>
<accession>A0A6J5GRS7</accession>
<dbReference type="SUPFAM" id="SSF55785">
    <property type="entry name" value="PYP-like sensor domain (PAS domain)"/>
    <property type="match status" value="2"/>
</dbReference>
<keyword evidence="7" id="KW-1185">Reference proteome</keyword>
<dbReference type="InterPro" id="IPR035965">
    <property type="entry name" value="PAS-like_dom_sf"/>
</dbReference>
<evidence type="ECO:0000313" key="7">
    <source>
        <dbReference type="Proteomes" id="UP000494119"/>
    </source>
</evidence>
<organism evidence="6 7">
    <name type="scientific">Paraburkholderia caffeinitolerans</name>
    <dbReference type="NCBI Taxonomy" id="1723730"/>
    <lineage>
        <taxon>Bacteria</taxon>
        <taxon>Pseudomonadati</taxon>
        <taxon>Pseudomonadota</taxon>
        <taxon>Betaproteobacteria</taxon>
        <taxon>Burkholderiales</taxon>
        <taxon>Burkholderiaceae</taxon>
        <taxon>Paraburkholderia</taxon>
    </lineage>
</organism>
<dbReference type="SMART" id="SM00086">
    <property type="entry name" value="PAC"/>
    <property type="match status" value="2"/>
</dbReference>
<dbReference type="Gene3D" id="3.30.450.40">
    <property type="match status" value="1"/>
</dbReference>
<dbReference type="InterPro" id="IPR043128">
    <property type="entry name" value="Rev_trsase/Diguanyl_cyclase"/>
</dbReference>
<dbReference type="GO" id="GO:1902201">
    <property type="term" value="P:negative regulation of bacterial-type flagellum-dependent cell motility"/>
    <property type="evidence" value="ECO:0007669"/>
    <property type="project" value="TreeGrafter"/>
</dbReference>
<sequence>MPVSQPSAESAFVPPPTALACDAQGNGSAPGVQGAVSRAANGLDSLLDALMRLVARHFGVAAACVLPGDAAAGAPAWAGVGGDASGVATSGVATSGVAMPLREALAEIRSAQNALAMNGPSGAGEPHGIAGAGEPFIVSDLGTDPAWQACLSRASALPFRFVAAWPLRGAGGDPLGSLCLLDHAPRELSSDERASLDDFARVIAALAAQESIIETQGGPSPAEAMLLEELDSLRARERLLALAIAGSGTGIWDRDVVSGEICYSTGWKAMLGYAADEVTNRIEDSYQRLHPDDLDYVKATMQAHFEGRTEQYEVEHRIRCKDGRYKWICSRGKVTARDDNGRALRMIGTTTDVTSMHEMAERLRESASLVTNLTNEVPGLVFQCRRTPNGHMSLPYASAGIAEIYELAPAQVAAHARAIEALIHPDDLDAYRASFAASAATLAPWHLEYRVCLPRQGLRWRQGDAKPQRLADGVIVWHGFITDVTERKRIEAELQEFATTDGLTGLANRRHFMMRLEAQLALLRHAGSVGNPGHVGTASAAVLMCDLDHFKSINDRFGHAVGDEALRHFAGILRTHLRVGDVAGRIGGEEFALLLGGADLDGACTVARRIQDCIARAPLAGGAGGVLLTVSIGVTQMHAGDPSVEAALSRSDSALYRAKKGGRNRIECA</sequence>
<dbReference type="Proteomes" id="UP000494119">
    <property type="component" value="Unassembled WGS sequence"/>
</dbReference>
<gene>
    <name evidence="6" type="ORF">LMG28688_05579</name>
</gene>
<reference evidence="6 7" key="1">
    <citation type="submission" date="2020-04" db="EMBL/GenBank/DDBJ databases">
        <authorList>
            <person name="De Canck E."/>
        </authorList>
    </citation>
    <scope>NUCLEOTIDE SEQUENCE [LARGE SCALE GENOMIC DNA]</scope>
    <source>
        <strain evidence="6 7">LMG 28688</strain>
    </source>
</reference>
<dbReference type="SMART" id="SM00267">
    <property type="entry name" value="GGDEF"/>
    <property type="match status" value="1"/>
</dbReference>
<dbReference type="SMART" id="SM00065">
    <property type="entry name" value="GAF"/>
    <property type="match status" value="1"/>
</dbReference>
<evidence type="ECO:0000259" key="3">
    <source>
        <dbReference type="PROSITE" id="PS50112"/>
    </source>
</evidence>
<evidence type="ECO:0000256" key="1">
    <source>
        <dbReference type="ARBA" id="ARBA00012528"/>
    </source>
</evidence>
<dbReference type="Gene3D" id="3.30.70.270">
    <property type="match status" value="1"/>
</dbReference>
<dbReference type="InterPro" id="IPR013655">
    <property type="entry name" value="PAS_fold_3"/>
</dbReference>
<evidence type="ECO:0000256" key="2">
    <source>
        <dbReference type="ARBA" id="ARBA00034247"/>
    </source>
</evidence>
<dbReference type="Pfam" id="PF08447">
    <property type="entry name" value="PAS_3"/>
    <property type="match status" value="2"/>
</dbReference>
<evidence type="ECO:0000259" key="5">
    <source>
        <dbReference type="PROSITE" id="PS50887"/>
    </source>
</evidence>
<dbReference type="EC" id="2.7.7.65" evidence="1"/>
<dbReference type="RefSeq" id="WP_175197395.1">
    <property type="nucleotide sequence ID" value="NZ_CADIKL010000037.1"/>
</dbReference>
<dbReference type="GO" id="GO:0052621">
    <property type="term" value="F:diguanylate cyclase activity"/>
    <property type="evidence" value="ECO:0007669"/>
    <property type="project" value="UniProtKB-EC"/>
</dbReference>
<dbReference type="InterPro" id="IPR029787">
    <property type="entry name" value="Nucleotide_cyclase"/>
</dbReference>
<evidence type="ECO:0000259" key="4">
    <source>
        <dbReference type="PROSITE" id="PS50113"/>
    </source>
</evidence>
<dbReference type="NCBIfam" id="TIGR00254">
    <property type="entry name" value="GGDEF"/>
    <property type="match status" value="1"/>
</dbReference>
<dbReference type="InterPro" id="IPR050469">
    <property type="entry name" value="Diguanylate_Cyclase"/>
</dbReference>
<protein>
    <recommendedName>
        <fullName evidence="1">diguanylate cyclase</fullName>
        <ecNumber evidence="1">2.7.7.65</ecNumber>
    </recommendedName>
</protein>
<dbReference type="EMBL" id="CADIKL010000037">
    <property type="protein sequence ID" value="CAB3802486.1"/>
    <property type="molecule type" value="Genomic_DNA"/>
</dbReference>
<dbReference type="Pfam" id="PF01590">
    <property type="entry name" value="GAF"/>
    <property type="match status" value="1"/>
</dbReference>
<dbReference type="GO" id="GO:0043709">
    <property type="term" value="P:cell adhesion involved in single-species biofilm formation"/>
    <property type="evidence" value="ECO:0007669"/>
    <property type="project" value="TreeGrafter"/>
</dbReference>
<dbReference type="SUPFAM" id="SSF55073">
    <property type="entry name" value="Nucleotide cyclase"/>
    <property type="match status" value="1"/>
</dbReference>
<dbReference type="PROSITE" id="PS50112">
    <property type="entry name" value="PAS"/>
    <property type="match status" value="1"/>
</dbReference>
<dbReference type="CDD" id="cd00130">
    <property type="entry name" value="PAS"/>
    <property type="match status" value="2"/>
</dbReference>
<dbReference type="SMART" id="SM00091">
    <property type="entry name" value="PAS"/>
    <property type="match status" value="2"/>
</dbReference>
<dbReference type="InterPro" id="IPR000160">
    <property type="entry name" value="GGDEF_dom"/>
</dbReference>
<dbReference type="InterPro" id="IPR003018">
    <property type="entry name" value="GAF"/>
</dbReference>
<feature type="domain" description="GGDEF" evidence="5">
    <location>
        <begin position="538"/>
        <end position="669"/>
    </location>
</feature>
<name>A0A6J5GRS7_9BURK</name>
<dbReference type="Gene3D" id="3.30.450.20">
    <property type="entry name" value="PAS domain"/>
    <property type="match status" value="2"/>
</dbReference>
<feature type="domain" description="PAC" evidence="4">
    <location>
        <begin position="312"/>
        <end position="365"/>
    </location>
</feature>
<dbReference type="FunFam" id="3.30.70.270:FF:000001">
    <property type="entry name" value="Diguanylate cyclase domain protein"/>
    <property type="match status" value="1"/>
</dbReference>
<dbReference type="InterPro" id="IPR000700">
    <property type="entry name" value="PAS-assoc_C"/>
</dbReference>
<dbReference type="InterPro" id="IPR029016">
    <property type="entry name" value="GAF-like_dom_sf"/>
</dbReference>
<dbReference type="CDD" id="cd01949">
    <property type="entry name" value="GGDEF"/>
    <property type="match status" value="1"/>
</dbReference>
<proteinExistence type="predicted"/>
<dbReference type="PANTHER" id="PTHR45138:SF9">
    <property type="entry name" value="DIGUANYLATE CYCLASE DGCM-RELATED"/>
    <property type="match status" value="1"/>
</dbReference>
<dbReference type="InterPro" id="IPR000014">
    <property type="entry name" value="PAS"/>
</dbReference>
<dbReference type="AlphaFoldDB" id="A0A6J5GRS7"/>
<dbReference type="InterPro" id="IPR001610">
    <property type="entry name" value="PAC"/>
</dbReference>
<dbReference type="Pfam" id="PF00990">
    <property type="entry name" value="GGDEF"/>
    <property type="match status" value="1"/>
</dbReference>
<dbReference type="PROSITE" id="PS50887">
    <property type="entry name" value="GGDEF"/>
    <property type="match status" value="1"/>
</dbReference>
<dbReference type="GO" id="GO:0005886">
    <property type="term" value="C:plasma membrane"/>
    <property type="evidence" value="ECO:0007669"/>
    <property type="project" value="TreeGrafter"/>
</dbReference>
<feature type="domain" description="PAS" evidence="3">
    <location>
        <begin position="270"/>
        <end position="308"/>
    </location>
</feature>
<evidence type="ECO:0000313" key="6">
    <source>
        <dbReference type="EMBL" id="CAB3802486.1"/>
    </source>
</evidence>
<dbReference type="PROSITE" id="PS50113">
    <property type="entry name" value="PAC"/>
    <property type="match status" value="2"/>
</dbReference>
<comment type="catalytic activity">
    <reaction evidence="2">
        <text>2 GTP = 3',3'-c-di-GMP + 2 diphosphate</text>
        <dbReference type="Rhea" id="RHEA:24898"/>
        <dbReference type="ChEBI" id="CHEBI:33019"/>
        <dbReference type="ChEBI" id="CHEBI:37565"/>
        <dbReference type="ChEBI" id="CHEBI:58805"/>
        <dbReference type="EC" id="2.7.7.65"/>
    </reaction>
</comment>
<feature type="domain" description="PAC" evidence="4">
    <location>
        <begin position="445"/>
        <end position="496"/>
    </location>
</feature>
<dbReference type="SUPFAM" id="SSF55781">
    <property type="entry name" value="GAF domain-like"/>
    <property type="match status" value="1"/>
</dbReference>
<dbReference type="PANTHER" id="PTHR45138">
    <property type="entry name" value="REGULATORY COMPONENTS OF SENSORY TRANSDUCTION SYSTEM"/>
    <property type="match status" value="1"/>
</dbReference>